<feature type="chain" id="PRO_5027006465" description="DUF3575 domain-containing protein" evidence="1">
    <location>
        <begin position="19"/>
        <end position="207"/>
    </location>
</feature>
<name>A0A6L3ZD00_9FLAO</name>
<comment type="caution">
    <text evidence="2">The sequence shown here is derived from an EMBL/GenBank/DDBJ whole genome shotgun (WGS) entry which is preliminary data.</text>
</comment>
<gene>
    <name evidence="2" type="ORF">F8C82_14025</name>
</gene>
<evidence type="ECO:0008006" key="4">
    <source>
        <dbReference type="Google" id="ProtNLM"/>
    </source>
</evidence>
<keyword evidence="1" id="KW-0732">Signal</keyword>
<accession>A0A6L3ZD00</accession>
<organism evidence="2 3">
    <name type="scientific">Phaeocystidibacter marisrubri</name>
    <dbReference type="NCBI Taxonomy" id="1577780"/>
    <lineage>
        <taxon>Bacteria</taxon>
        <taxon>Pseudomonadati</taxon>
        <taxon>Bacteroidota</taxon>
        <taxon>Flavobacteriia</taxon>
        <taxon>Flavobacteriales</taxon>
        <taxon>Phaeocystidibacteraceae</taxon>
        <taxon>Phaeocystidibacter</taxon>
    </lineage>
</organism>
<dbReference type="AlphaFoldDB" id="A0A6L3ZD00"/>
<dbReference type="EMBL" id="WBVQ01000003">
    <property type="protein sequence ID" value="KAB2815209.1"/>
    <property type="molecule type" value="Genomic_DNA"/>
</dbReference>
<dbReference type="Proteomes" id="UP000484164">
    <property type="component" value="Unassembled WGS sequence"/>
</dbReference>
<feature type="signal peptide" evidence="1">
    <location>
        <begin position="1"/>
        <end position="18"/>
    </location>
</feature>
<evidence type="ECO:0000313" key="2">
    <source>
        <dbReference type="EMBL" id="KAB2815209.1"/>
    </source>
</evidence>
<reference evidence="2 3" key="1">
    <citation type="submission" date="2019-10" db="EMBL/GenBank/DDBJ databases">
        <title>Genome sequence of Phaeocystidibacter marisrubri JCM30614 (type strain).</title>
        <authorList>
            <person name="Bowman J.P."/>
        </authorList>
    </citation>
    <scope>NUCLEOTIDE SEQUENCE [LARGE SCALE GENOMIC DNA]</scope>
    <source>
        <strain evidence="2 3">JCM 30614</strain>
    </source>
</reference>
<sequence length="207" mass="23711">MRSLFILFLVLLPWVASSQTQDSTASERGGPIEKSWLTLRTHPLRFIYGLNAGVDVRLSDRVLIGFTFQNYNRDFMSPEFAPLDVKLTDAKGYLWDVQLYIETHTVAFHGPRFALKAVTFADWEYTDEDAVTYVIWRDQQNWYLTYTLGLRRIESGMNVMVYATAGAVVYRAFETNSLKDPPNTSQSGLFEHVYPHVLIGVSLGYSF</sequence>
<protein>
    <recommendedName>
        <fullName evidence="4">DUF3575 domain-containing protein</fullName>
    </recommendedName>
</protein>
<keyword evidence="3" id="KW-1185">Reference proteome</keyword>
<dbReference type="RefSeq" id="WP_151694244.1">
    <property type="nucleotide sequence ID" value="NZ_BMGX01000001.1"/>
</dbReference>
<dbReference type="OrthoDB" id="9846874at2"/>
<evidence type="ECO:0000313" key="3">
    <source>
        <dbReference type="Proteomes" id="UP000484164"/>
    </source>
</evidence>
<proteinExistence type="predicted"/>
<evidence type="ECO:0000256" key="1">
    <source>
        <dbReference type="SAM" id="SignalP"/>
    </source>
</evidence>